<dbReference type="RefSeq" id="WP_100233717.1">
    <property type="nucleotide sequence ID" value="NZ_PGVG01000017.1"/>
</dbReference>
<organism evidence="1 2">
    <name type="scientific">Bradyrhizobium forestalis</name>
    <dbReference type="NCBI Taxonomy" id="1419263"/>
    <lineage>
        <taxon>Bacteria</taxon>
        <taxon>Pseudomonadati</taxon>
        <taxon>Pseudomonadota</taxon>
        <taxon>Alphaproteobacteria</taxon>
        <taxon>Hyphomicrobiales</taxon>
        <taxon>Nitrobacteraceae</taxon>
        <taxon>Bradyrhizobium</taxon>
    </lineage>
</organism>
<protein>
    <submittedName>
        <fullName evidence="1">Uncharacterized protein</fullName>
    </submittedName>
</protein>
<dbReference type="OrthoDB" id="598113at2"/>
<dbReference type="AlphaFoldDB" id="A0A2M8R688"/>
<reference evidence="1 2" key="1">
    <citation type="submission" date="2017-11" db="EMBL/GenBank/DDBJ databases">
        <title>Bradyrhizobium forestalis sp. nov., an efficient nitrogen-fixing bacterium isolated from nodules of forest legume species in the Amazon.</title>
        <authorList>
            <person name="Costa E.M."/>
            <person name="Guimaraes A."/>
            <person name="Carvalho T.S."/>
            <person name="Rodrigues T.L."/>
            <person name="Ribeiro P.R.A."/>
            <person name="Lebbe L."/>
            <person name="Willems A."/>
            <person name="Moreira F.M.S."/>
        </authorList>
    </citation>
    <scope>NUCLEOTIDE SEQUENCE [LARGE SCALE GENOMIC DNA]</scope>
    <source>
        <strain evidence="1 2">INPA54B</strain>
    </source>
</reference>
<evidence type="ECO:0000313" key="2">
    <source>
        <dbReference type="Proteomes" id="UP000231194"/>
    </source>
</evidence>
<proteinExistence type="predicted"/>
<comment type="caution">
    <text evidence="1">The sequence shown here is derived from an EMBL/GenBank/DDBJ whole genome shotgun (WGS) entry which is preliminary data.</text>
</comment>
<accession>A0A2M8R688</accession>
<evidence type="ECO:0000313" key="1">
    <source>
        <dbReference type="EMBL" id="PJG53341.1"/>
    </source>
</evidence>
<gene>
    <name evidence="1" type="ORF">CVM73_20775</name>
</gene>
<name>A0A2M8R688_9BRAD</name>
<keyword evidence="2" id="KW-1185">Reference proteome</keyword>
<dbReference type="EMBL" id="PGVG01000017">
    <property type="protein sequence ID" value="PJG53341.1"/>
    <property type="molecule type" value="Genomic_DNA"/>
</dbReference>
<sequence>MPAKFEDIITAFEFANTNGDMGEFCAFVCRQTGKIYYQTDFMDVAEFNDELPDDIDDEEKYLALPDKRELDLGKPLVLAFSREFLPDDFDDVRYFFSKRGGYRKFKALLARRGAIERWHAFENEATEQALREWCALNSIEIKG</sequence>
<dbReference type="Proteomes" id="UP000231194">
    <property type="component" value="Unassembled WGS sequence"/>
</dbReference>